<accession>A0ABP4GNE9</accession>
<keyword evidence="2" id="KW-1185">Reference proteome</keyword>
<dbReference type="Proteomes" id="UP001500653">
    <property type="component" value="Unassembled WGS sequence"/>
</dbReference>
<proteinExistence type="predicted"/>
<dbReference type="InterPro" id="IPR006530">
    <property type="entry name" value="YD"/>
</dbReference>
<gene>
    <name evidence="1" type="ORF">GCM10009676_10850</name>
</gene>
<evidence type="ECO:0000313" key="1">
    <source>
        <dbReference type="EMBL" id="GAA1230007.1"/>
    </source>
</evidence>
<sequence>MDEATRFVDGQAYTRKIGWYDNALRPTRVEVTIPEREAELSGPAAVDDRVHSFHAYDAAGNMTSRNVGGSPQQLEWDAAGRTSKVTRHDGRESEYLGLLKGSVAFDVAC</sequence>
<dbReference type="EMBL" id="BAAALN010000004">
    <property type="protein sequence ID" value="GAA1230007.1"/>
    <property type="molecule type" value="Genomic_DNA"/>
</dbReference>
<reference evidence="2" key="1">
    <citation type="journal article" date="2019" name="Int. J. Syst. Evol. Microbiol.">
        <title>The Global Catalogue of Microorganisms (GCM) 10K type strain sequencing project: providing services to taxonomists for standard genome sequencing and annotation.</title>
        <authorList>
            <consortium name="The Broad Institute Genomics Platform"/>
            <consortium name="The Broad Institute Genome Sequencing Center for Infectious Disease"/>
            <person name="Wu L."/>
            <person name="Ma J."/>
        </authorList>
    </citation>
    <scope>NUCLEOTIDE SEQUENCE [LARGE SCALE GENOMIC DNA]</scope>
    <source>
        <strain evidence="2">JCM 13023</strain>
    </source>
</reference>
<name>A0ABP4GNE9_9PSEU</name>
<evidence type="ECO:0000313" key="2">
    <source>
        <dbReference type="Proteomes" id="UP001500653"/>
    </source>
</evidence>
<dbReference type="Gene3D" id="2.180.10.10">
    <property type="entry name" value="RHS repeat-associated core"/>
    <property type="match status" value="1"/>
</dbReference>
<comment type="caution">
    <text evidence="1">The sequence shown here is derived from an EMBL/GenBank/DDBJ whole genome shotgun (WGS) entry which is preliminary data.</text>
</comment>
<dbReference type="RefSeq" id="WP_253866542.1">
    <property type="nucleotide sequence ID" value="NZ_BAAALN010000004.1"/>
</dbReference>
<evidence type="ECO:0008006" key="3">
    <source>
        <dbReference type="Google" id="ProtNLM"/>
    </source>
</evidence>
<dbReference type="NCBIfam" id="TIGR01643">
    <property type="entry name" value="YD_repeat_2x"/>
    <property type="match status" value="1"/>
</dbReference>
<organism evidence="1 2">
    <name type="scientific">Prauserella halophila</name>
    <dbReference type="NCBI Taxonomy" id="185641"/>
    <lineage>
        <taxon>Bacteria</taxon>
        <taxon>Bacillati</taxon>
        <taxon>Actinomycetota</taxon>
        <taxon>Actinomycetes</taxon>
        <taxon>Pseudonocardiales</taxon>
        <taxon>Pseudonocardiaceae</taxon>
        <taxon>Prauserella</taxon>
    </lineage>
</organism>
<protein>
    <recommendedName>
        <fullName evidence="3">YD repeat-containing protein</fullName>
    </recommendedName>
</protein>